<dbReference type="EMBL" id="JALEMU010000145">
    <property type="protein sequence ID" value="MCI5756384.1"/>
    <property type="molecule type" value="Genomic_DNA"/>
</dbReference>
<evidence type="ECO:0000313" key="4">
    <source>
        <dbReference type="EMBL" id="MCI5756384.1"/>
    </source>
</evidence>
<name>R6TP56_9BACT</name>
<dbReference type="InterPro" id="IPR020084">
    <property type="entry name" value="NUDIX_hydrolase_CS"/>
</dbReference>
<protein>
    <submittedName>
        <fullName evidence="3">Isopentenyldiphosphate isomerase</fullName>
    </submittedName>
    <submittedName>
        <fullName evidence="4">NUDIX domain-containing protein</fullName>
    </submittedName>
</protein>
<feature type="domain" description="Nudix hydrolase" evidence="2">
    <location>
        <begin position="29"/>
        <end position="161"/>
    </location>
</feature>
<evidence type="ECO:0000313" key="5">
    <source>
        <dbReference type="Proteomes" id="UP000017938"/>
    </source>
</evidence>
<dbReference type="InterPro" id="IPR015797">
    <property type="entry name" value="NUDIX_hydrolase-like_dom_sf"/>
</dbReference>
<keyword evidence="1" id="KW-0378">Hydrolase</keyword>
<dbReference type="SUPFAM" id="SSF55811">
    <property type="entry name" value="Nudix"/>
    <property type="match status" value="1"/>
</dbReference>
<keyword evidence="3" id="KW-0413">Isomerase</keyword>
<evidence type="ECO:0000313" key="6">
    <source>
        <dbReference type="Proteomes" id="UP001139365"/>
    </source>
</evidence>
<dbReference type="PROSITE" id="PS51462">
    <property type="entry name" value="NUDIX"/>
    <property type="match status" value="1"/>
</dbReference>
<comment type="caution">
    <text evidence="3">The sequence shown here is derived from an EMBL/GenBank/DDBJ whole genome shotgun (WGS) entry which is preliminary data.</text>
</comment>
<evidence type="ECO:0000313" key="3">
    <source>
        <dbReference type="EMBL" id="CDC71569.1"/>
    </source>
</evidence>
<dbReference type="Proteomes" id="UP001139365">
    <property type="component" value="Unassembled WGS sequence"/>
</dbReference>
<reference evidence="3" key="1">
    <citation type="submission" date="2012-11" db="EMBL/GenBank/DDBJ databases">
        <title>Dependencies among metagenomic species, viruses, plasmids and units of genetic variation.</title>
        <authorList>
            <person name="Nielsen H.B."/>
            <person name="Almeida M."/>
            <person name="Juncker A.S."/>
            <person name="Rasmussen S."/>
            <person name="Li J."/>
            <person name="Sunagawa S."/>
            <person name="Plichta D."/>
            <person name="Gautier L."/>
            <person name="Le Chatelier E."/>
            <person name="Peletier E."/>
            <person name="Bonde I."/>
            <person name="Nielsen T."/>
            <person name="Manichanh C."/>
            <person name="Arumugam M."/>
            <person name="Batto J."/>
            <person name="Santos M.B.Q.D."/>
            <person name="Blom N."/>
            <person name="Borruel N."/>
            <person name="Burgdorf K.S."/>
            <person name="Boumezbeur F."/>
            <person name="Casellas F."/>
            <person name="Dore J."/>
            <person name="Guarner F."/>
            <person name="Hansen T."/>
            <person name="Hildebrand F."/>
            <person name="Kaas R.S."/>
            <person name="Kennedy S."/>
            <person name="Kristiansen K."/>
            <person name="Kultima J.R."/>
            <person name="Leonard P."/>
            <person name="Levenez F."/>
            <person name="Lund O."/>
            <person name="Moumen B."/>
            <person name="Le Paslier D."/>
            <person name="Pons N."/>
            <person name="Pedersen O."/>
            <person name="Prifti E."/>
            <person name="Qin J."/>
            <person name="Raes J."/>
            <person name="Tap J."/>
            <person name="Tims S."/>
            <person name="Ussery D.W."/>
            <person name="Yamada T."/>
            <person name="MetaHit consortium"/>
            <person name="Renault P."/>
            <person name="Sicheritz-Ponten T."/>
            <person name="Bork P."/>
            <person name="Wang J."/>
            <person name="Brunak S."/>
            <person name="Ehrlich S.D."/>
        </authorList>
    </citation>
    <scope>NUCLEOTIDE SEQUENCE [LARGE SCALE GENOMIC DNA]</scope>
</reference>
<gene>
    <name evidence="3" type="ORF">BN580_00885</name>
    <name evidence="4" type="ORF">MR241_08860</name>
</gene>
<evidence type="ECO:0000256" key="1">
    <source>
        <dbReference type="ARBA" id="ARBA00022801"/>
    </source>
</evidence>
<accession>R6TP56</accession>
<dbReference type="Pfam" id="PF00293">
    <property type="entry name" value="NUDIX"/>
    <property type="match status" value="1"/>
</dbReference>
<dbReference type="CDD" id="cd04693">
    <property type="entry name" value="NUDIX_Hydrolase"/>
    <property type="match status" value="1"/>
</dbReference>
<dbReference type="PANTHER" id="PTHR10885:SF0">
    <property type="entry name" value="ISOPENTENYL-DIPHOSPHATE DELTA-ISOMERASE"/>
    <property type="match status" value="1"/>
</dbReference>
<dbReference type="EMBL" id="CBFW010000075">
    <property type="protein sequence ID" value="CDC71569.1"/>
    <property type="molecule type" value="Genomic_DNA"/>
</dbReference>
<evidence type="ECO:0000259" key="2">
    <source>
        <dbReference type="PROSITE" id="PS51462"/>
    </source>
</evidence>
<dbReference type="PANTHER" id="PTHR10885">
    <property type="entry name" value="ISOPENTENYL-DIPHOSPHATE DELTA-ISOMERASE"/>
    <property type="match status" value="1"/>
</dbReference>
<proteinExistence type="predicted"/>
<dbReference type="Proteomes" id="UP000017938">
    <property type="component" value="Unassembled WGS sequence"/>
</dbReference>
<dbReference type="GO" id="GO:0016853">
    <property type="term" value="F:isomerase activity"/>
    <property type="evidence" value="ECO:0007669"/>
    <property type="project" value="UniProtKB-KW"/>
</dbReference>
<dbReference type="AlphaFoldDB" id="R6TP56"/>
<sequence length="173" mass="19796">MQELWDLYDIKRNPLGLTHVRGTRMRRGTYHIAVGIWTVNDRNEILITLRSPEKHDWPDLWENTAGSLLAGETSRQGAVRELFEETGIRAAEDELFFLGTETGRSTIGDCYIVRKNVDIRDIVFQKGETCCARWVTLPDLDEMIEGDLVAPPVAARLVKVRGRFEDYLYGRIG</sequence>
<dbReference type="InterPro" id="IPR000086">
    <property type="entry name" value="NUDIX_hydrolase_dom"/>
</dbReference>
<dbReference type="PROSITE" id="PS00893">
    <property type="entry name" value="NUDIX_BOX"/>
    <property type="match status" value="1"/>
</dbReference>
<dbReference type="Gene3D" id="3.90.79.10">
    <property type="entry name" value="Nucleoside Triphosphate Pyrophosphohydrolase"/>
    <property type="match status" value="1"/>
</dbReference>
<reference evidence="4 6" key="2">
    <citation type="submission" date="2022-03" db="EMBL/GenBank/DDBJ databases">
        <title>Metagenome-assembled genomes from swine fecal metagenomes.</title>
        <authorList>
            <person name="Holman D.B."/>
            <person name="Kommadath A."/>
        </authorList>
    </citation>
    <scope>NUCLEOTIDE SEQUENCE [LARGE SCALE GENOMIC DNA]</scope>
    <source>
        <strain evidence="4">SUG147</strain>
    </source>
</reference>
<dbReference type="GO" id="GO:0016787">
    <property type="term" value="F:hydrolase activity"/>
    <property type="evidence" value="ECO:0007669"/>
    <property type="project" value="UniProtKB-KW"/>
</dbReference>
<dbReference type="STRING" id="1263015.BN580_00885"/>
<organism evidence="3 5">
    <name type="scientific">Candidatus Colimorpha enterica</name>
    <dbReference type="NCBI Taxonomy" id="3083063"/>
    <lineage>
        <taxon>Bacteria</taxon>
        <taxon>Pseudomonadati</taxon>
        <taxon>Bacteroidota</taxon>
        <taxon>Bacteroidia</taxon>
        <taxon>Bacteroidales</taxon>
        <taxon>Candidatus Colimorpha</taxon>
    </lineage>
</organism>